<dbReference type="AlphaFoldDB" id="A0A916VQS3"/>
<evidence type="ECO:0000313" key="3">
    <source>
        <dbReference type="Proteomes" id="UP000628017"/>
    </source>
</evidence>
<keyword evidence="3" id="KW-1185">Reference proteome</keyword>
<evidence type="ECO:0000313" key="2">
    <source>
        <dbReference type="EMBL" id="GGA22738.1"/>
    </source>
</evidence>
<organism evidence="2 3">
    <name type="scientific">Neptunicoccus cionae</name>
    <dbReference type="NCBI Taxonomy" id="2035344"/>
    <lineage>
        <taxon>Bacteria</taxon>
        <taxon>Pseudomonadati</taxon>
        <taxon>Pseudomonadota</taxon>
        <taxon>Alphaproteobacteria</taxon>
        <taxon>Rhodobacterales</taxon>
        <taxon>Paracoccaceae</taxon>
        <taxon>Neptunicoccus</taxon>
    </lineage>
</organism>
<gene>
    <name evidence="2" type="ORF">GCM10011498_24400</name>
</gene>
<dbReference type="RefSeq" id="WP_188675629.1">
    <property type="nucleotide sequence ID" value="NZ_BMKA01000003.1"/>
</dbReference>
<feature type="compositionally biased region" description="Basic and acidic residues" evidence="1">
    <location>
        <begin position="10"/>
        <end position="33"/>
    </location>
</feature>
<protein>
    <submittedName>
        <fullName evidence="2">Uncharacterized protein</fullName>
    </submittedName>
</protein>
<proteinExistence type="predicted"/>
<sequence>MKLNYSYASKTDDRTGREDYPCDNTCARDRDNSGKPLAPSASQDADWLGTGVLRDEFATKSAAFAYRAAHRHRALAYQASATG</sequence>
<name>A0A916VQS3_9RHOB</name>
<dbReference type="Proteomes" id="UP000628017">
    <property type="component" value="Unassembled WGS sequence"/>
</dbReference>
<comment type="caution">
    <text evidence="2">The sequence shown here is derived from an EMBL/GenBank/DDBJ whole genome shotgun (WGS) entry which is preliminary data.</text>
</comment>
<dbReference type="EMBL" id="BMKA01000003">
    <property type="protein sequence ID" value="GGA22738.1"/>
    <property type="molecule type" value="Genomic_DNA"/>
</dbReference>
<reference evidence="2" key="1">
    <citation type="journal article" date="2014" name="Int. J. Syst. Evol. Microbiol.">
        <title>Complete genome sequence of Corynebacterium casei LMG S-19264T (=DSM 44701T), isolated from a smear-ripened cheese.</title>
        <authorList>
            <consortium name="US DOE Joint Genome Institute (JGI-PGF)"/>
            <person name="Walter F."/>
            <person name="Albersmeier A."/>
            <person name="Kalinowski J."/>
            <person name="Ruckert C."/>
        </authorList>
    </citation>
    <scope>NUCLEOTIDE SEQUENCE</scope>
    <source>
        <strain evidence="2">CGMCC 1.15880</strain>
    </source>
</reference>
<evidence type="ECO:0000256" key="1">
    <source>
        <dbReference type="SAM" id="MobiDB-lite"/>
    </source>
</evidence>
<feature type="region of interest" description="Disordered" evidence="1">
    <location>
        <begin position="1"/>
        <end position="42"/>
    </location>
</feature>
<reference evidence="2" key="2">
    <citation type="submission" date="2020-09" db="EMBL/GenBank/DDBJ databases">
        <authorList>
            <person name="Sun Q."/>
            <person name="Zhou Y."/>
        </authorList>
    </citation>
    <scope>NUCLEOTIDE SEQUENCE</scope>
    <source>
        <strain evidence="2">CGMCC 1.15880</strain>
    </source>
</reference>
<accession>A0A916VQS3</accession>